<dbReference type="InterPro" id="IPR018871">
    <property type="entry name" value="GLEYA_adhesin_domain"/>
</dbReference>
<name>A0ABR4NLQ6_9SACH</name>
<feature type="domain" description="PA14" evidence="3">
    <location>
        <begin position="420"/>
        <end position="598"/>
    </location>
</feature>
<dbReference type="InterPro" id="IPR037524">
    <property type="entry name" value="PA14/GLEYA"/>
</dbReference>
<feature type="domain" description="PA14" evidence="3">
    <location>
        <begin position="98"/>
        <end position="249"/>
    </location>
</feature>
<dbReference type="SMART" id="SM00758">
    <property type="entry name" value="PA14"/>
    <property type="match status" value="2"/>
</dbReference>
<evidence type="ECO:0000259" key="3">
    <source>
        <dbReference type="PROSITE" id="PS51820"/>
    </source>
</evidence>
<proteinExistence type="predicted"/>
<dbReference type="Gene3D" id="2.60.120.1560">
    <property type="match status" value="2"/>
</dbReference>
<dbReference type="InterPro" id="IPR011658">
    <property type="entry name" value="PA14_dom"/>
</dbReference>
<keyword evidence="2" id="KW-0732">Signal</keyword>
<dbReference type="EMBL" id="JBEVYD010000013">
    <property type="protein sequence ID" value="KAL3228490.1"/>
    <property type="molecule type" value="Genomic_DNA"/>
</dbReference>
<dbReference type="Proteomes" id="UP001623330">
    <property type="component" value="Unassembled WGS sequence"/>
</dbReference>
<feature type="chain" id="PRO_5046265743" evidence="2">
    <location>
        <begin position="23"/>
        <end position="612"/>
    </location>
</feature>
<feature type="signal peptide" evidence="2">
    <location>
        <begin position="1"/>
        <end position="22"/>
    </location>
</feature>
<feature type="region of interest" description="Disordered" evidence="1">
    <location>
        <begin position="337"/>
        <end position="376"/>
    </location>
</feature>
<gene>
    <name evidence="4" type="ORF">RNJ44_02435</name>
</gene>
<accession>A0ABR4NLQ6</accession>
<dbReference type="Pfam" id="PF10528">
    <property type="entry name" value="GLEYA"/>
    <property type="match status" value="2"/>
</dbReference>
<evidence type="ECO:0000313" key="5">
    <source>
        <dbReference type="Proteomes" id="UP001623330"/>
    </source>
</evidence>
<dbReference type="PROSITE" id="PS51820">
    <property type="entry name" value="PA14"/>
    <property type="match status" value="2"/>
</dbReference>
<sequence length="612" mass="68252">MRKNQLIASALLAFQAAHQVGAQVLPNTFPLGCSADRFAHKSGLVMELWEYDYATPYELCPDGQTLCPIDGKYETCWSLDYLDVNFPRTGYQKNNMIAKVQGVQGTLDFSFIPDRSCLQQKGTLPQGYNYPDEFTLTNFTMILYGYFKPKTTGEHSFSFKGDDLVFINFGADNAFDCCKHEITANDFGNYQAFSVWPDNQNTRSNLTVYLNEDIYYPIRLFFNNRDNVASLDISLTTDQESTVIKDFTDYFYWIDDAAGGCPAEIVYTTTCKSGIDYTSTISTEFDTVKTDPAALPVTKTTYIVEVPCPTQSHIDCGDGFYDPIASTCATPVISTSSSTPASSSIPSSSATPSVSTKTSSTITPSPSVNPNECTDKTVNQKEGLSLELWEYHYLNPLVPCEDGIGLDGQKGYCPQNGPLVNDQCWKMDYWEDPNFRTTGYKTQGGMFGKADGVTGILDVKFVPKYECVPEESTLPSNFNYDDKFTMTNFTMVLFGYFKPKSSGSHTFLATSDDLLSINFGNATELECCMPPVTDETVGDQQFQFVWPINQGQTQLQLDLDSDKYYPIRIFYTNRDKIAGLEFSFIGPDGSTTNDFTGYLYQFTTPEGCTFSN</sequence>
<organism evidence="4 5">
    <name type="scientific">Nakaseomyces bracarensis</name>
    <dbReference type="NCBI Taxonomy" id="273131"/>
    <lineage>
        <taxon>Eukaryota</taxon>
        <taxon>Fungi</taxon>
        <taxon>Dikarya</taxon>
        <taxon>Ascomycota</taxon>
        <taxon>Saccharomycotina</taxon>
        <taxon>Saccharomycetes</taxon>
        <taxon>Saccharomycetales</taxon>
        <taxon>Saccharomycetaceae</taxon>
        <taxon>Nakaseomyces</taxon>
    </lineage>
</organism>
<feature type="compositionally biased region" description="Low complexity" evidence="1">
    <location>
        <begin position="337"/>
        <end position="368"/>
    </location>
</feature>
<evidence type="ECO:0000313" key="4">
    <source>
        <dbReference type="EMBL" id="KAL3228490.1"/>
    </source>
</evidence>
<protein>
    <submittedName>
        <fullName evidence="4">Some similarities with uniprot</fullName>
    </submittedName>
</protein>
<keyword evidence="5" id="KW-1185">Reference proteome</keyword>
<comment type="caution">
    <text evidence="4">The sequence shown here is derived from an EMBL/GenBank/DDBJ whole genome shotgun (WGS) entry which is preliminary data.</text>
</comment>
<evidence type="ECO:0000256" key="1">
    <source>
        <dbReference type="SAM" id="MobiDB-lite"/>
    </source>
</evidence>
<evidence type="ECO:0000256" key="2">
    <source>
        <dbReference type="SAM" id="SignalP"/>
    </source>
</evidence>
<reference evidence="4 5" key="1">
    <citation type="submission" date="2024-05" db="EMBL/GenBank/DDBJ databases">
        <title>Long read based assembly of the Candida bracarensis genome reveals expanded adhesin content.</title>
        <authorList>
            <person name="Marcet-Houben M."/>
            <person name="Ksiezopolska E."/>
            <person name="Gabaldon T."/>
        </authorList>
    </citation>
    <scope>NUCLEOTIDE SEQUENCE [LARGE SCALE GENOMIC DNA]</scope>
    <source>
        <strain evidence="4 5">CBM6</strain>
    </source>
</reference>